<dbReference type="PROSITE" id="PS51186">
    <property type="entry name" value="GNAT"/>
    <property type="match status" value="1"/>
</dbReference>
<dbReference type="AlphaFoldDB" id="A0A1G2RZZ9"/>
<comment type="caution">
    <text evidence="2">The sequence shown here is derived from an EMBL/GenBank/DDBJ whole genome shotgun (WGS) entry which is preliminary data.</text>
</comment>
<organism evidence="2 3">
    <name type="scientific">Candidatus Wildermuthbacteria bacterium RIFCSPLOWO2_02_FULL_47_9c</name>
    <dbReference type="NCBI Taxonomy" id="1802466"/>
    <lineage>
        <taxon>Bacteria</taxon>
        <taxon>Candidatus Wildermuthiibacteriota</taxon>
    </lineage>
</organism>
<dbReference type="Pfam" id="PF00583">
    <property type="entry name" value="Acetyltransf_1"/>
    <property type="match status" value="1"/>
</dbReference>
<dbReference type="InterPro" id="IPR016181">
    <property type="entry name" value="Acyl_CoA_acyltransferase"/>
</dbReference>
<feature type="domain" description="N-acetyltransferase" evidence="1">
    <location>
        <begin position="2"/>
        <end position="149"/>
    </location>
</feature>
<gene>
    <name evidence="2" type="ORF">A3J30_02895</name>
</gene>
<dbReference type="GO" id="GO:0016747">
    <property type="term" value="F:acyltransferase activity, transferring groups other than amino-acyl groups"/>
    <property type="evidence" value="ECO:0007669"/>
    <property type="project" value="InterPro"/>
</dbReference>
<evidence type="ECO:0000313" key="3">
    <source>
        <dbReference type="Proteomes" id="UP000178222"/>
    </source>
</evidence>
<evidence type="ECO:0000259" key="1">
    <source>
        <dbReference type="PROSITE" id="PS51186"/>
    </source>
</evidence>
<dbReference type="EMBL" id="MHUL01000002">
    <property type="protein sequence ID" value="OHA77852.1"/>
    <property type="molecule type" value="Genomic_DNA"/>
</dbReference>
<proteinExistence type="predicted"/>
<evidence type="ECO:0000313" key="2">
    <source>
        <dbReference type="EMBL" id="OHA77852.1"/>
    </source>
</evidence>
<dbReference type="Gene3D" id="3.40.630.30">
    <property type="match status" value="1"/>
</dbReference>
<name>A0A1G2RZZ9_9BACT</name>
<sequence>MSNIVRSKSSDAAALTEIAKAAKSCWGYPKEWMEKWDGELTLTGKDAEENFVFHIEQEGKIMGFYSLSEDGGLFEVEHMWISPEYIDKGFGKALFEHAKEIALRHGGKKLRVESDPHAEGFYVKMGMRRVSEKESSIPGLPGRMIPIFEKELELSTCPPQGWTWGVLCFEKKNKAIYFDVGTHEIYK</sequence>
<accession>A0A1G2RZZ9</accession>
<reference evidence="2 3" key="1">
    <citation type="journal article" date="2016" name="Nat. Commun.">
        <title>Thousands of microbial genomes shed light on interconnected biogeochemical processes in an aquifer system.</title>
        <authorList>
            <person name="Anantharaman K."/>
            <person name="Brown C.T."/>
            <person name="Hug L.A."/>
            <person name="Sharon I."/>
            <person name="Castelle C.J."/>
            <person name="Probst A.J."/>
            <person name="Thomas B.C."/>
            <person name="Singh A."/>
            <person name="Wilkins M.J."/>
            <person name="Karaoz U."/>
            <person name="Brodie E.L."/>
            <person name="Williams K.H."/>
            <person name="Hubbard S.S."/>
            <person name="Banfield J.F."/>
        </authorList>
    </citation>
    <scope>NUCLEOTIDE SEQUENCE [LARGE SCALE GENOMIC DNA]</scope>
</reference>
<protein>
    <recommendedName>
        <fullName evidence="1">N-acetyltransferase domain-containing protein</fullName>
    </recommendedName>
</protein>
<dbReference type="SUPFAM" id="SSF55729">
    <property type="entry name" value="Acyl-CoA N-acyltransferases (Nat)"/>
    <property type="match status" value="1"/>
</dbReference>
<dbReference type="CDD" id="cd04301">
    <property type="entry name" value="NAT_SF"/>
    <property type="match status" value="1"/>
</dbReference>
<dbReference type="Proteomes" id="UP000178222">
    <property type="component" value="Unassembled WGS sequence"/>
</dbReference>
<dbReference type="InterPro" id="IPR000182">
    <property type="entry name" value="GNAT_dom"/>
</dbReference>